<organism evidence="1 2">
    <name type="scientific">Gossypium barbadense</name>
    <name type="common">Sea Island cotton</name>
    <name type="synonym">Hibiscus barbadensis</name>
    <dbReference type="NCBI Taxonomy" id="3634"/>
    <lineage>
        <taxon>Eukaryota</taxon>
        <taxon>Viridiplantae</taxon>
        <taxon>Streptophyta</taxon>
        <taxon>Embryophyta</taxon>
        <taxon>Tracheophyta</taxon>
        <taxon>Spermatophyta</taxon>
        <taxon>Magnoliopsida</taxon>
        <taxon>eudicotyledons</taxon>
        <taxon>Gunneridae</taxon>
        <taxon>Pentapetalae</taxon>
        <taxon>rosids</taxon>
        <taxon>malvids</taxon>
        <taxon>Malvales</taxon>
        <taxon>Malvaceae</taxon>
        <taxon>Malvoideae</taxon>
        <taxon>Gossypium</taxon>
    </lineage>
</organism>
<protein>
    <submittedName>
        <fullName evidence="1">Uncharacterized protein</fullName>
    </submittedName>
</protein>
<dbReference type="AlphaFoldDB" id="A0A2P5W543"/>
<accession>A0A2P5W543</accession>
<dbReference type="Proteomes" id="UP000239757">
    <property type="component" value="Unassembled WGS sequence"/>
</dbReference>
<name>A0A2P5W543_GOSBA</name>
<dbReference type="EMBL" id="KZ669088">
    <property type="protein sequence ID" value="PPR86189.1"/>
    <property type="molecule type" value="Genomic_DNA"/>
</dbReference>
<proteinExistence type="predicted"/>
<reference evidence="1 2" key="1">
    <citation type="submission" date="2015-01" db="EMBL/GenBank/DDBJ databases">
        <title>Genome of allotetraploid Gossypium barbadense reveals genomic plasticity and fiber elongation in cotton evolution.</title>
        <authorList>
            <person name="Chen X."/>
            <person name="Liu X."/>
            <person name="Zhao B."/>
            <person name="Zheng H."/>
            <person name="Hu Y."/>
            <person name="Lu G."/>
            <person name="Yang C."/>
            <person name="Chen J."/>
            <person name="Shan C."/>
            <person name="Zhang L."/>
            <person name="Zhou Y."/>
            <person name="Wang L."/>
            <person name="Guo W."/>
            <person name="Bai Y."/>
            <person name="Ruan J."/>
            <person name="Shangguan X."/>
            <person name="Mao Y."/>
            <person name="Jiang J."/>
            <person name="Zhu Y."/>
            <person name="Lei J."/>
            <person name="Kang H."/>
            <person name="Chen S."/>
            <person name="He X."/>
            <person name="Wang R."/>
            <person name="Wang Y."/>
            <person name="Chen J."/>
            <person name="Wang L."/>
            <person name="Yu S."/>
            <person name="Wang B."/>
            <person name="Wei J."/>
            <person name="Song S."/>
            <person name="Lu X."/>
            <person name="Gao Z."/>
            <person name="Gu W."/>
            <person name="Deng X."/>
            <person name="Ma D."/>
            <person name="Wang S."/>
            <person name="Liang W."/>
            <person name="Fang L."/>
            <person name="Cai C."/>
            <person name="Zhu X."/>
            <person name="Zhou B."/>
            <person name="Zhang Y."/>
            <person name="Chen Z."/>
            <person name="Xu S."/>
            <person name="Zhu R."/>
            <person name="Wang S."/>
            <person name="Zhang T."/>
            <person name="Zhao G."/>
        </authorList>
    </citation>
    <scope>NUCLEOTIDE SEQUENCE [LARGE SCALE GENOMIC DNA]</scope>
    <source>
        <strain evidence="2">cv. Xinhai21</strain>
        <tissue evidence="1">Leaf</tissue>
    </source>
</reference>
<evidence type="ECO:0000313" key="2">
    <source>
        <dbReference type="Proteomes" id="UP000239757"/>
    </source>
</evidence>
<gene>
    <name evidence="1" type="ORF">GOBAR_AA34499</name>
</gene>
<sequence length="131" mass="14392">MEGGLLSENVLKGIDMGPNRVRDFPTKAMLFVIGKTLEESEAGGSGSDHRCNARSGESVGNIKVKELRVKNAVIKESRAMLSSNKGIGRLSGGRMPHPVIRQGLIKLVTEHTRENRAMRFPACPKTLYKFK</sequence>
<evidence type="ECO:0000313" key="1">
    <source>
        <dbReference type="EMBL" id="PPR86189.1"/>
    </source>
</evidence>